<name>A0A1U6HPJ2_9SPHN</name>
<sequence length="301" mass="33183">MDRGLRKLRELRHNRAAKAVLATPPVQPREDGVIVFSMIGTRVLLPYLVAAKSLHAQLQRGRFVILDDGTLTHADKAVLDRHLGKPEILAIASVETGDCPSGGCWERLLTLLVLRRNAYVIQLDSDTVTTGPVDEVLEAIEQGRNFTLCGGVDCELQPVGCYAADPEQLGRDVHIQLLAEATLERIDAGLPHPRRYARGCAGFAGFAPGGFDRGVADAFSREASALLGRDRWRQWGSEQVMSNVIITAEDEPVLLPYARYMNFWNEAPPAGVSFIHFVGTYRYHRDAYTDATHRAIAALRA</sequence>
<dbReference type="Proteomes" id="UP000190989">
    <property type="component" value="Unassembled WGS sequence"/>
</dbReference>
<evidence type="ECO:0008006" key="3">
    <source>
        <dbReference type="Google" id="ProtNLM"/>
    </source>
</evidence>
<gene>
    <name evidence="1" type="ORF">SAMN06295987_102879</name>
</gene>
<keyword evidence="2" id="KW-1185">Reference proteome</keyword>
<dbReference type="EMBL" id="FVZE01000002">
    <property type="protein sequence ID" value="SLJ97648.1"/>
    <property type="molecule type" value="Genomic_DNA"/>
</dbReference>
<organism evidence="1 2">
    <name type="scientific">Novosphingobium mathurense</name>
    <dbReference type="NCBI Taxonomy" id="428990"/>
    <lineage>
        <taxon>Bacteria</taxon>
        <taxon>Pseudomonadati</taxon>
        <taxon>Pseudomonadota</taxon>
        <taxon>Alphaproteobacteria</taxon>
        <taxon>Sphingomonadales</taxon>
        <taxon>Sphingomonadaceae</taxon>
        <taxon>Novosphingobium</taxon>
    </lineage>
</organism>
<evidence type="ECO:0000313" key="2">
    <source>
        <dbReference type="Proteomes" id="UP000190989"/>
    </source>
</evidence>
<reference evidence="2" key="1">
    <citation type="submission" date="2017-02" db="EMBL/GenBank/DDBJ databases">
        <authorList>
            <person name="Varghese N."/>
            <person name="Submissions S."/>
        </authorList>
    </citation>
    <scope>NUCLEOTIDE SEQUENCE [LARGE SCALE GENOMIC DNA]</scope>
    <source>
        <strain evidence="2">SM117</strain>
    </source>
</reference>
<dbReference type="STRING" id="428990.SAMN06295987_102879"/>
<dbReference type="InterPro" id="IPR029044">
    <property type="entry name" value="Nucleotide-diphossugar_trans"/>
</dbReference>
<evidence type="ECO:0000313" key="1">
    <source>
        <dbReference type="EMBL" id="SLJ97648.1"/>
    </source>
</evidence>
<accession>A0A1U6HPJ2</accession>
<protein>
    <recommendedName>
        <fullName evidence="3">Glycosyl transferase family 8</fullName>
    </recommendedName>
</protein>
<dbReference type="SUPFAM" id="SSF53448">
    <property type="entry name" value="Nucleotide-diphospho-sugar transferases"/>
    <property type="match status" value="1"/>
</dbReference>
<proteinExistence type="predicted"/>
<dbReference type="AlphaFoldDB" id="A0A1U6HPJ2"/>